<name>A0A0F9IQ68_9ZZZZ</name>
<evidence type="ECO:0000313" key="1">
    <source>
        <dbReference type="EMBL" id="KKM22019.1"/>
    </source>
</evidence>
<evidence type="ECO:0008006" key="2">
    <source>
        <dbReference type="Google" id="ProtNLM"/>
    </source>
</evidence>
<proteinExistence type="predicted"/>
<comment type="caution">
    <text evidence="1">The sequence shown here is derived from an EMBL/GenBank/DDBJ whole genome shotgun (WGS) entry which is preliminary data.</text>
</comment>
<dbReference type="EMBL" id="LAZR01013424">
    <property type="protein sequence ID" value="KKM22019.1"/>
    <property type="molecule type" value="Genomic_DNA"/>
</dbReference>
<dbReference type="Pfam" id="PF25209">
    <property type="entry name" value="Phage_capsid_4"/>
    <property type="match status" value="1"/>
</dbReference>
<protein>
    <recommendedName>
        <fullName evidence="2">Bacteriophage Mu GpT domain-containing protein</fullName>
    </recommendedName>
</protein>
<dbReference type="AlphaFoldDB" id="A0A0F9IQ68"/>
<organism evidence="1">
    <name type="scientific">marine sediment metagenome</name>
    <dbReference type="NCBI Taxonomy" id="412755"/>
    <lineage>
        <taxon>unclassified sequences</taxon>
        <taxon>metagenomes</taxon>
        <taxon>ecological metagenomes</taxon>
    </lineage>
</organism>
<accession>A0A0F9IQ68</accession>
<reference evidence="1" key="1">
    <citation type="journal article" date="2015" name="Nature">
        <title>Complex archaea that bridge the gap between prokaryotes and eukaryotes.</title>
        <authorList>
            <person name="Spang A."/>
            <person name="Saw J.H."/>
            <person name="Jorgensen S.L."/>
            <person name="Zaremba-Niedzwiedzka K."/>
            <person name="Martijn J."/>
            <person name="Lind A.E."/>
            <person name="van Eijk R."/>
            <person name="Schleper C."/>
            <person name="Guy L."/>
            <person name="Ettema T.J."/>
        </authorList>
    </citation>
    <scope>NUCLEOTIDE SEQUENCE</scope>
</reference>
<gene>
    <name evidence="1" type="ORF">LCGC14_1629550</name>
</gene>
<sequence>MIANTQIYGKHFDADIGVIFNDGYASASSEFDKIAKIKTAPPGNHYTEAEVSPLGELRLVPEGTGVQFDTPEEGHEKTIYFKKYGLGFQITPEMYKDDLFRNFEKMPNKLSKSAAYNRETSFWDLFNTAFVTTYHTAWDAKALCAGDRTTLKGAVTVGNEPASGAALSETTIQAAFEHFDTLKDQAGLKTIIPEMPYKLVTDVANRWTVGKLYKQEFNLGSANRDLLTTNPENQMIEPWEPFLTRFMVDSNRWFLLPANHDFRFWWKEQATLTSWDDLYTDGAMFKVFMRYAAFLMDPSMLWGNPGS</sequence>